<gene>
    <name evidence="1" type="ORF">CI610_01775</name>
</gene>
<dbReference type="EMBL" id="NSIT01000082">
    <property type="protein sequence ID" value="PJE79262.1"/>
    <property type="molecule type" value="Genomic_DNA"/>
</dbReference>
<evidence type="ECO:0000313" key="1">
    <source>
        <dbReference type="EMBL" id="PJE79262.1"/>
    </source>
</evidence>
<reference evidence="1" key="1">
    <citation type="journal article" date="2017" name="Appl. Environ. Microbiol.">
        <title>Molecular characterization of an Endozoicomonas-like organism causing infection in king scallop Pecten maximus L.</title>
        <authorList>
            <person name="Cano I."/>
            <person name="van Aerle R."/>
            <person name="Ross S."/>
            <person name="Verner-Jeffreys D.W."/>
            <person name="Paley R.K."/>
            <person name="Rimmer G."/>
            <person name="Ryder D."/>
            <person name="Hooper P."/>
            <person name="Stone D."/>
            <person name="Feist S.W."/>
        </authorList>
    </citation>
    <scope>NUCLEOTIDE SEQUENCE</scope>
</reference>
<name>A0A2H9T7R3_9ZZZZ</name>
<accession>A0A2H9T7R3</accession>
<dbReference type="AlphaFoldDB" id="A0A2H9T7R3"/>
<sequence length="265" mass="30798">MKGMIGLLGIVLFFLGIFFGNWLLKDTLDLSGVRWYRPFNMGPWVLGDDREVLDEGTYEVSRFDPQNKPDKKTIDQARLFRQQVKAAVIRNGWDDVEKARADGFINGPPFDYIHFYNPEFAADGRILDPETPEFLMFYPTAQGGYQLGGAMFLTQKLYDEGEQFGEQLTYWHFHITAETYCWRNNIIVEREEDGSCHGRLSRRSPEMLNVWLVDHPQGAFATEMCLPSGLLSGWEGQKSWDTISEERYDTYRKIFDSRRYLPAVQ</sequence>
<comment type="caution">
    <text evidence="1">The sequence shown here is derived from an EMBL/GenBank/DDBJ whole genome shotgun (WGS) entry which is preliminary data.</text>
</comment>
<protein>
    <submittedName>
        <fullName evidence="1">Uncharacterized protein</fullName>
    </submittedName>
</protein>
<proteinExistence type="predicted"/>
<organism evidence="1">
    <name type="scientific">invertebrate metagenome</name>
    <dbReference type="NCBI Taxonomy" id="1711999"/>
    <lineage>
        <taxon>unclassified sequences</taxon>
        <taxon>metagenomes</taxon>
        <taxon>organismal metagenomes</taxon>
    </lineage>
</organism>